<proteinExistence type="predicted"/>
<sequence length="123" mass="13944">MNVGCDAVGNLLLVKYAHHGGTYSTAFFPASVVFWMLEHIPVNQDPNLEPPAGIPPFTQMDWDIRFTPRVVSVNCKQFPDALRIRMELENTPEQTVLLDRSNVELLRHFFSVYAKDLINLDAA</sequence>
<protein>
    <submittedName>
        <fullName evidence="1">Uncharacterized protein</fullName>
    </submittedName>
</protein>
<evidence type="ECO:0000313" key="1">
    <source>
        <dbReference type="EMBL" id="TFW19357.1"/>
    </source>
</evidence>
<organism evidence="1 2">
    <name type="scientific">Zemynaea arenosa</name>
    <dbReference type="NCBI Taxonomy" id="2561931"/>
    <lineage>
        <taxon>Bacteria</taxon>
        <taxon>Pseudomonadati</taxon>
        <taxon>Pseudomonadota</taxon>
        <taxon>Betaproteobacteria</taxon>
        <taxon>Burkholderiales</taxon>
        <taxon>Oxalobacteraceae</taxon>
        <taxon>Telluria group</taxon>
        <taxon>Zemynaea</taxon>
    </lineage>
</organism>
<dbReference type="EMBL" id="SPVF01000148">
    <property type="protein sequence ID" value="TFW19357.1"/>
    <property type="molecule type" value="Genomic_DNA"/>
</dbReference>
<name>A0A4Y9SEF1_9BURK</name>
<dbReference type="AlphaFoldDB" id="A0A4Y9SEF1"/>
<accession>A0A4Y9SEF1</accession>
<evidence type="ECO:0000313" key="2">
    <source>
        <dbReference type="Proteomes" id="UP000298438"/>
    </source>
</evidence>
<gene>
    <name evidence="1" type="ORF">E4L96_12035</name>
</gene>
<dbReference type="OrthoDB" id="8756263at2"/>
<keyword evidence="2" id="KW-1185">Reference proteome</keyword>
<reference evidence="1 2" key="1">
    <citation type="submission" date="2019-03" db="EMBL/GenBank/DDBJ databases">
        <title>Draft Genome Sequence of Massilia arenosa sp. nov., a Novel Massilia Species Isolated from a Sandy-loam Maize Soil.</title>
        <authorList>
            <person name="Raths R."/>
            <person name="Peta V."/>
            <person name="Bucking H."/>
        </authorList>
    </citation>
    <scope>NUCLEOTIDE SEQUENCE [LARGE SCALE GENOMIC DNA]</scope>
    <source>
        <strain evidence="1 2">MC02</strain>
    </source>
</reference>
<dbReference type="Proteomes" id="UP000298438">
    <property type="component" value="Unassembled WGS sequence"/>
</dbReference>
<comment type="caution">
    <text evidence="1">The sequence shown here is derived from an EMBL/GenBank/DDBJ whole genome shotgun (WGS) entry which is preliminary data.</text>
</comment>